<dbReference type="InterPro" id="IPR002466">
    <property type="entry name" value="A_deamin"/>
</dbReference>
<proteinExistence type="predicted"/>
<dbReference type="GO" id="GO:0005737">
    <property type="term" value="C:cytoplasm"/>
    <property type="evidence" value="ECO:0007669"/>
    <property type="project" value="TreeGrafter"/>
</dbReference>
<feature type="non-terminal residue" evidence="5">
    <location>
        <position position="314"/>
    </location>
</feature>
<dbReference type="PROSITE" id="PS50137">
    <property type="entry name" value="DS_RBD"/>
    <property type="match status" value="1"/>
</dbReference>
<sequence length="314" mass="33667">ERVNNSLESANTIGSSLSTPSSLLAGTSSSLPTKATSSSFGKHLLRDNKTSNSVTEDPAAFDISNQRTSLSCASFISRQEQLSPKRPALLSTPDIRGSNKFVPAVGKAALLPFPGHQLHQQFQPMQQETPTNLQISAESFAVLNKNPISAFMEYGQCRHTPARIEVLNQRGPSHKPVFTIAAVLGSRVFPGISSSNKKDGKKDAAEQAIRILIAEGQYNMSANSSVMSIPESSMTQFDKIAALTHHKFNQLIAVIPESLVGRKVIAGLVMKMNEADTGTVVAVGSGNRCITGDKLSLRGLTINDCHAEIITRRG</sequence>
<feature type="domain" description="A to I editase" evidence="4">
    <location>
        <begin position="282"/>
        <end position="314"/>
    </location>
</feature>
<dbReference type="GO" id="GO:0006396">
    <property type="term" value="P:RNA processing"/>
    <property type="evidence" value="ECO:0007669"/>
    <property type="project" value="InterPro"/>
</dbReference>
<dbReference type="GO" id="GO:0008251">
    <property type="term" value="F:tRNA-specific adenosine deaminase activity"/>
    <property type="evidence" value="ECO:0007669"/>
    <property type="project" value="TreeGrafter"/>
</dbReference>
<protein>
    <recommendedName>
        <fullName evidence="6">DRBM domain-containing protein</fullName>
    </recommendedName>
</protein>
<accession>A0A0B7B7S6</accession>
<dbReference type="GO" id="GO:0003725">
    <property type="term" value="F:double-stranded RNA binding"/>
    <property type="evidence" value="ECO:0007669"/>
    <property type="project" value="TreeGrafter"/>
</dbReference>
<dbReference type="SUPFAM" id="SSF54768">
    <property type="entry name" value="dsRNA-binding domain-like"/>
    <property type="match status" value="1"/>
</dbReference>
<dbReference type="PANTHER" id="PTHR10910">
    <property type="entry name" value="EUKARYOTE SPECIFIC DSRNA BINDING PROTEIN"/>
    <property type="match status" value="1"/>
</dbReference>
<evidence type="ECO:0000259" key="4">
    <source>
        <dbReference type="PROSITE" id="PS50141"/>
    </source>
</evidence>
<feature type="non-terminal residue" evidence="5">
    <location>
        <position position="1"/>
    </location>
</feature>
<evidence type="ECO:0000313" key="5">
    <source>
        <dbReference type="EMBL" id="CEK89048.1"/>
    </source>
</evidence>
<feature type="compositionally biased region" description="Low complexity" evidence="2">
    <location>
        <begin position="27"/>
        <end position="38"/>
    </location>
</feature>
<feature type="region of interest" description="Disordered" evidence="2">
    <location>
        <begin position="18"/>
        <end position="38"/>
    </location>
</feature>
<name>A0A0B7B7S6_9EUPU</name>
<dbReference type="GO" id="GO:0005730">
    <property type="term" value="C:nucleolus"/>
    <property type="evidence" value="ECO:0007669"/>
    <property type="project" value="TreeGrafter"/>
</dbReference>
<dbReference type="AlphaFoldDB" id="A0A0B7B7S6"/>
<dbReference type="PANTHER" id="PTHR10910:SF107">
    <property type="entry name" value="DOUBLE-STRANDED RNA-SPECIFIC ADENOSINE DEAMINASE"/>
    <property type="match status" value="1"/>
</dbReference>
<evidence type="ECO:0008006" key="6">
    <source>
        <dbReference type="Google" id="ProtNLM"/>
    </source>
</evidence>
<dbReference type="Pfam" id="PF02137">
    <property type="entry name" value="A_deamin"/>
    <property type="match status" value="1"/>
</dbReference>
<dbReference type="InterPro" id="IPR014720">
    <property type="entry name" value="dsRBD_dom"/>
</dbReference>
<dbReference type="EMBL" id="HACG01042183">
    <property type="protein sequence ID" value="CEK89048.1"/>
    <property type="molecule type" value="Transcribed_RNA"/>
</dbReference>
<evidence type="ECO:0000256" key="1">
    <source>
        <dbReference type="PROSITE-ProRule" id="PRU00266"/>
    </source>
</evidence>
<reference evidence="5" key="1">
    <citation type="submission" date="2014-12" db="EMBL/GenBank/DDBJ databases">
        <title>Insight into the proteome of Arion vulgaris.</title>
        <authorList>
            <person name="Aradska J."/>
            <person name="Bulat T."/>
            <person name="Smidak R."/>
            <person name="Sarate P."/>
            <person name="Gangsoo J."/>
            <person name="Sialana F."/>
            <person name="Bilban M."/>
            <person name="Lubec G."/>
        </authorList>
    </citation>
    <scope>NUCLEOTIDE SEQUENCE</scope>
    <source>
        <tissue evidence="5">Skin</tissue>
    </source>
</reference>
<dbReference type="GO" id="GO:0006382">
    <property type="term" value="P:adenosine to inosine editing"/>
    <property type="evidence" value="ECO:0007669"/>
    <property type="project" value="TreeGrafter"/>
</dbReference>
<keyword evidence="1" id="KW-0694">RNA-binding</keyword>
<dbReference type="Gene3D" id="3.30.160.20">
    <property type="match status" value="1"/>
</dbReference>
<gene>
    <name evidence="5" type="primary">ORF168699</name>
</gene>
<feature type="domain" description="DRBM" evidence="3">
    <location>
        <begin position="146"/>
        <end position="214"/>
    </location>
</feature>
<evidence type="ECO:0000256" key="2">
    <source>
        <dbReference type="SAM" id="MobiDB-lite"/>
    </source>
</evidence>
<dbReference type="GO" id="GO:0003726">
    <property type="term" value="F:double-stranded RNA adenosine deaminase activity"/>
    <property type="evidence" value="ECO:0007669"/>
    <property type="project" value="TreeGrafter"/>
</dbReference>
<dbReference type="PROSITE" id="PS50141">
    <property type="entry name" value="A_DEAMIN_EDITASE"/>
    <property type="match status" value="1"/>
</dbReference>
<dbReference type="SMART" id="SM00358">
    <property type="entry name" value="DSRM"/>
    <property type="match status" value="1"/>
</dbReference>
<organism evidence="5">
    <name type="scientific">Arion vulgaris</name>
    <dbReference type="NCBI Taxonomy" id="1028688"/>
    <lineage>
        <taxon>Eukaryota</taxon>
        <taxon>Metazoa</taxon>
        <taxon>Spiralia</taxon>
        <taxon>Lophotrochozoa</taxon>
        <taxon>Mollusca</taxon>
        <taxon>Gastropoda</taxon>
        <taxon>Heterobranchia</taxon>
        <taxon>Euthyneura</taxon>
        <taxon>Panpulmonata</taxon>
        <taxon>Eupulmonata</taxon>
        <taxon>Stylommatophora</taxon>
        <taxon>Helicina</taxon>
        <taxon>Arionoidea</taxon>
        <taxon>Arionidae</taxon>
        <taxon>Arion</taxon>
    </lineage>
</organism>
<evidence type="ECO:0000259" key="3">
    <source>
        <dbReference type="PROSITE" id="PS50137"/>
    </source>
</evidence>
<dbReference type="Pfam" id="PF00035">
    <property type="entry name" value="dsrm"/>
    <property type="match status" value="1"/>
</dbReference>